<evidence type="ECO:0000313" key="1">
    <source>
        <dbReference type="EMBL" id="KAI3711604.1"/>
    </source>
</evidence>
<gene>
    <name evidence="1" type="ORF">L1987_70143</name>
</gene>
<sequence length="79" mass="8958">MSTLLIFLWYAPAILHTSLARILGRPKTSSEVGILRIKHLLKKFDNYPIFAHNFPKTKINYSGESATTAVAQARRRRCG</sequence>
<organism evidence="1 2">
    <name type="scientific">Smallanthus sonchifolius</name>
    <dbReference type="NCBI Taxonomy" id="185202"/>
    <lineage>
        <taxon>Eukaryota</taxon>
        <taxon>Viridiplantae</taxon>
        <taxon>Streptophyta</taxon>
        <taxon>Embryophyta</taxon>
        <taxon>Tracheophyta</taxon>
        <taxon>Spermatophyta</taxon>
        <taxon>Magnoliopsida</taxon>
        <taxon>eudicotyledons</taxon>
        <taxon>Gunneridae</taxon>
        <taxon>Pentapetalae</taxon>
        <taxon>asterids</taxon>
        <taxon>campanulids</taxon>
        <taxon>Asterales</taxon>
        <taxon>Asteraceae</taxon>
        <taxon>Asteroideae</taxon>
        <taxon>Heliantheae alliance</taxon>
        <taxon>Millerieae</taxon>
        <taxon>Smallanthus</taxon>
    </lineage>
</organism>
<name>A0ACB9ANI0_9ASTR</name>
<comment type="caution">
    <text evidence="1">The sequence shown here is derived from an EMBL/GenBank/DDBJ whole genome shotgun (WGS) entry which is preliminary data.</text>
</comment>
<dbReference type="EMBL" id="CM042041">
    <property type="protein sequence ID" value="KAI3711604.1"/>
    <property type="molecule type" value="Genomic_DNA"/>
</dbReference>
<keyword evidence="2" id="KW-1185">Reference proteome</keyword>
<reference evidence="1 2" key="2">
    <citation type="journal article" date="2022" name="Mol. Ecol. Resour.">
        <title>The genomes of chicory, endive, great burdock and yacon provide insights into Asteraceae paleo-polyploidization history and plant inulin production.</title>
        <authorList>
            <person name="Fan W."/>
            <person name="Wang S."/>
            <person name="Wang H."/>
            <person name="Wang A."/>
            <person name="Jiang F."/>
            <person name="Liu H."/>
            <person name="Zhao H."/>
            <person name="Xu D."/>
            <person name="Zhang Y."/>
        </authorList>
    </citation>
    <scope>NUCLEOTIDE SEQUENCE [LARGE SCALE GENOMIC DNA]</scope>
    <source>
        <strain evidence="2">cv. Yunnan</strain>
        <tissue evidence="1">Leaves</tissue>
    </source>
</reference>
<dbReference type="Proteomes" id="UP001056120">
    <property type="component" value="Linkage Group LG24"/>
</dbReference>
<accession>A0ACB9ANI0</accession>
<protein>
    <submittedName>
        <fullName evidence="1">Uncharacterized protein</fullName>
    </submittedName>
</protein>
<evidence type="ECO:0000313" key="2">
    <source>
        <dbReference type="Proteomes" id="UP001056120"/>
    </source>
</evidence>
<reference evidence="2" key="1">
    <citation type="journal article" date="2022" name="Mol. Ecol. Resour.">
        <title>The genomes of chicory, endive, great burdock and yacon provide insights into Asteraceae palaeo-polyploidization history and plant inulin production.</title>
        <authorList>
            <person name="Fan W."/>
            <person name="Wang S."/>
            <person name="Wang H."/>
            <person name="Wang A."/>
            <person name="Jiang F."/>
            <person name="Liu H."/>
            <person name="Zhao H."/>
            <person name="Xu D."/>
            <person name="Zhang Y."/>
        </authorList>
    </citation>
    <scope>NUCLEOTIDE SEQUENCE [LARGE SCALE GENOMIC DNA]</scope>
    <source>
        <strain evidence="2">cv. Yunnan</strain>
    </source>
</reference>
<proteinExistence type="predicted"/>